<feature type="compositionally biased region" description="Basic and acidic residues" evidence="1">
    <location>
        <begin position="1771"/>
        <end position="1786"/>
    </location>
</feature>
<feature type="compositionally biased region" description="Low complexity" evidence="1">
    <location>
        <begin position="1921"/>
        <end position="1930"/>
    </location>
</feature>
<dbReference type="Proteomes" id="UP001287286">
    <property type="component" value="Unassembled WGS sequence"/>
</dbReference>
<feature type="region of interest" description="Disordered" evidence="1">
    <location>
        <begin position="2246"/>
        <end position="2318"/>
    </location>
</feature>
<feature type="compositionally biased region" description="Basic and acidic residues" evidence="1">
    <location>
        <begin position="1942"/>
        <end position="1953"/>
    </location>
</feature>
<accession>A0ABR0C685</accession>
<feature type="region of interest" description="Disordered" evidence="1">
    <location>
        <begin position="1461"/>
        <end position="1834"/>
    </location>
</feature>
<feature type="compositionally biased region" description="Basic and acidic residues" evidence="1">
    <location>
        <begin position="1350"/>
        <end position="1361"/>
    </location>
</feature>
<comment type="caution">
    <text evidence="2">The sequence shown here is derived from an EMBL/GenBank/DDBJ whole genome shotgun (WGS) entry which is preliminary data.</text>
</comment>
<feature type="compositionally biased region" description="Polar residues" evidence="1">
    <location>
        <begin position="1899"/>
        <end position="1909"/>
    </location>
</feature>
<feature type="compositionally biased region" description="Polar residues" evidence="1">
    <location>
        <begin position="1015"/>
        <end position="1030"/>
    </location>
</feature>
<feature type="compositionally biased region" description="Polar residues" evidence="1">
    <location>
        <begin position="1794"/>
        <end position="1806"/>
    </location>
</feature>
<proteinExistence type="predicted"/>
<feature type="region of interest" description="Disordered" evidence="1">
    <location>
        <begin position="2104"/>
        <end position="2224"/>
    </location>
</feature>
<feature type="region of interest" description="Disordered" evidence="1">
    <location>
        <begin position="1860"/>
        <end position="2010"/>
    </location>
</feature>
<evidence type="ECO:0000313" key="2">
    <source>
        <dbReference type="EMBL" id="KAK4091478.1"/>
    </source>
</evidence>
<organism evidence="2 3">
    <name type="scientific">Purpureocillium lilacinum</name>
    <name type="common">Paecilomyces lilacinus</name>
    <dbReference type="NCBI Taxonomy" id="33203"/>
    <lineage>
        <taxon>Eukaryota</taxon>
        <taxon>Fungi</taxon>
        <taxon>Dikarya</taxon>
        <taxon>Ascomycota</taxon>
        <taxon>Pezizomycotina</taxon>
        <taxon>Sordariomycetes</taxon>
        <taxon>Hypocreomycetidae</taxon>
        <taxon>Hypocreales</taxon>
        <taxon>Ophiocordycipitaceae</taxon>
        <taxon>Purpureocillium</taxon>
    </lineage>
</organism>
<feature type="compositionally biased region" description="Polar residues" evidence="1">
    <location>
        <begin position="1038"/>
        <end position="1048"/>
    </location>
</feature>
<feature type="compositionally biased region" description="Basic and acidic residues" evidence="1">
    <location>
        <begin position="1629"/>
        <end position="1640"/>
    </location>
</feature>
<name>A0ABR0C685_PURLI</name>
<feature type="compositionally biased region" description="Low complexity" evidence="1">
    <location>
        <begin position="2079"/>
        <end position="2092"/>
    </location>
</feature>
<feature type="compositionally biased region" description="Polar residues" evidence="1">
    <location>
        <begin position="802"/>
        <end position="811"/>
    </location>
</feature>
<protein>
    <recommendedName>
        <fullName evidence="4">Flo11</fullName>
    </recommendedName>
</protein>
<feature type="region of interest" description="Disordered" evidence="1">
    <location>
        <begin position="865"/>
        <end position="891"/>
    </location>
</feature>
<feature type="region of interest" description="Disordered" evidence="1">
    <location>
        <begin position="537"/>
        <end position="576"/>
    </location>
</feature>
<feature type="region of interest" description="Disordered" evidence="1">
    <location>
        <begin position="1312"/>
        <end position="1412"/>
    </location>
</feature>
<feature type="compositionally biased region" description="Low complexity" evidence="1">
    <location>
        <begin position="1982"/>
        <end position="2001"/>
    </location>
</feature>
<feature type="compositionally biased region" description="Low complexity" evidence="1">
    <location>
        <begin position="1807"/>
        <end position="1816"/>
    </location>
</feature>
<keyword evidence="3" id="KW-1185">Reference proteome</keyword>
<gene>
    <name evidence="2" type="ORF">Purlil1_3908</name>
</gene>
<feature type="region of interest" description="Disordered" evidence="1">
    <location>
        <begin position="1000"/>
        <end position="1048"/>
    </location>
</feature>
<evidence type="ECO:0000256" key="1">
    <source>
        <dbReference type="SAM" id="MobiDB-lite"/>
    </source>
</evidence>
<feature type="region of interest" description="Disordered" evidence="1">
    <location>
        <begin position="468"/>
        <end position="506"/>
    </location>
</feature>
<feature type="compositionally biased region" description="Polar residues" evidence="1">
    <location>
        <begin position="1512"/>
        <end position="1523"/>
    </location>
</feature>
<feature type="compositionally biased region" description="Basic and acidic residues" evidence="1">
    <location>
        <begin position="537"/>
        <end position="556"/>
    </location>
</feature>
<feature type="region of interest" description="Disordered" evidence="1">
    <location>
        <begin position="668"/>
        <end position="697"/>
    </location>
</feature>
<feature type="compositionally biased region" description="Basic residues" evidence="1">
    <location>
        <begin position="2309"/>
        <end position="2318"/>
    </location>
</feature>
<evidence type="ECO:0000313" key="3">
    <source>
        <dbReference type="Proteomes" id="UP001287286"/>
    </source>
</evidence>
<feature type="region of interest" description="Disordered" evidence="1">
    <location>
        <begin position="2073"/>
        <end position="2092"/>
    </location>
</feature>
<sequence>MHAMPLHVHTWAVALHAGPRVRLTLRLLLPPGDPILARIELVVISYQYQVKTRFGPPPGVAGPLIRRGSELYHADTTKIPERTWAPTSYWLQASPLKDGPTLVNRQCMTTCVWTILPTPRHSVHGNLGALRWFQRLSIFTTCHGVGVGHRAPKPCDSSAHDQFIWRFDDEAATLDRKYCERPIVSSRLNSLAAEALLRAPLQEHFTCGRQWPPMSRFEAAGRVASPPVWCEQGSMAGVCKSALKAAAAMVPSCALCVRLSFGARLLEIFAQRWGRRPRQTAPALRQKQCSPWRITDTPFAQLLKPQERHPLIGLDWCVSVRCHGAETLGSTRHEVAIPASRTWETRLSNWWGPIARSRREGSGRPAKEANAPAQFMGEVLRAMHQSTKATVRTGERAAPTKLGVIAIGVTQSGTGCQSSARPCDKRLADSKRAGRWAAAQVSTVQHRTTRGAGEQANTQANAMQPWASLSASHSKDARVRPCTRPRTREDSPDALQKVPRRWGGGWPRAKLAMHEHGRRANAPGRSLALVEVAQHGVDERCGEDGQTDRQTDRQADEDPPCARPAGEEIRSHASTGGRLRMYGEACKKEQEAGHRTYDAVLAQALLNRNLLDDGAHGIMAPWAHGKPRNDSGSWSAGSLVPGLSDPAPVCPVLFCRVVSCPSSRCISADAGHGGRDDGAGATDGGGEMTAETRRGLRGRGDAARAILYKLRQSASIQTGTDERLEGASQRASQSVAVVVVDQPTTTKGHGHGAANERQQNIDSHRPPRHQQCDQYDPCTYPFRAPGRPSRRLKGSPRGGPSSGQTHTHTFQRSAHTGAAGRRRRAPSPSAPEPLAMRLQLSKVPLVDGWMAGWMGGWMRGAGARCSCTPDHPSESGLAPTGPSGARAHSGQQIPYEHSQVARTASYLRAGNPRSQSPFTDRRRYCTCLAPPVQRTIGTRSVTTAVLPSLPLPLPPANHHRHSQPLASRPGPFLLPFSPGRHETALGYAALKVLEPAKLRREPRASPRPSAMAMISPTTDAAASRPTSTVASPRHVRSRTQSISSDRPSTVGLSLGLTAPPVFVSPEPAFIAGSAASQIVTNDHDSHADSWYDQNGVEPPSETALVTPAALHLVNGFLDQLLFNFLQVSKSTNLSALRPAVSEILKPKLAKDTITNADEELREYLGGSDEEDFTAPANPRNWDVELVWKRTRLRCMVYSSLGDMEEEDEDIYMEQENLEIGDHEPTSDVVSPAVAIFLTSVLEYMGELTLTVAGQAAYQRVRANIVKGIKNGTRDASDAGDRIVVGEMDMERVALDRTLGRLWRGWKKRVRAPGHETTVRPASRGSNSHSKQDFGSPERLTPRSAMSDVAGDARRPQDRPDDTIEEDVLPADIPLPMGDNDIDEIEVPGLAPNSDDEDDDVRPEEKPIRRRPKSLSITPFIIANGLPTPTTSQPHTPVVAAARKRSSSLPTPVAATFRVARRARKTSTVVKTPEAEDKEETDEEARIGGKKAPLPGDSDSDRRTNVLPKTRAGKTSTGQKSSVPGRSAAVETRGSESSDYEDAEEVAFEKAEIMTSSRVSITGSSSSLVSESGKVSPINRPSSVHSARIVDVPGPRSPSHSRATSLDMTERNRAVSLSSVASRTRPPSSLDERKPKDDEQPPTHATHVSRPSVERKKSPRQAGPAIFESDEGSGRPQASAKQSVSPETIGRAISPPGPVASDALGSQVKREHVTPSTFGKKPTSFATNRDHPPAGLKVSTSRSVSSGPFIDETIPEIPQKSPVHSGWQSPKADSRGMHSIERFRTKETDDDISLPMQSNVAPRQIHTSASSVSSGTSRLKPVRTSEDSSSRAESVARNFEQLIQSNQTITYTLTPENMRDIDSKRSIDSPVVTKFSKRSEDIRGQSSPRTPTIPDGPRSPLTQQPKTPTSPRAVESKGSRGPGPVSRSSPGLAGSTVRVGSPKAREARVPRESTSDFAEFIKSTGPAGDRAPVRKPSVPTPTSPVVNSMPARRVSTASTRARYQPREAAVDTRNDNSDLIDFIRQGPPIATSGHRIPRHVAPFRSTMDSDQMSGAIGGKAVDATIPEIRYSQASTNVTDNSMPSMQSSVNSSSALLKNKVAPALTSGFDDQGMMPQRKQRRVRDPYSIDFSDDDEEDILTPKPPVKKEESLAEFLRNYDPPPEPPSSPPRLPKKKASAPSLIGRFTRGNKDKDAGPVIPSIKPESRSLHSRSSSSKGGHIPLQVNMPSGYDKYGAADGLAGRPRMMSTASAGRVPKKRFEPREAVSTRQTETSELAAFLRDSAPPDTGLDTRLARAPSHREESTGFAKMFGRKKKIGVN</sequence>
<feature type="compositionally biased region" description="Pro residues" evidence="1">
    <location>
        <begin position="2158"/>
        <end position="2169"/>
    </location>
</feature>
<dbReference type="EMBL" id="JAWRVI010000011">
    <property type="protein sequence ID" value="KAK4091478.1"/>
    <property type="molecule type" value="Genomic_DNA"/>
</dbReference>
<feature type="region of interest" description="Disordered" evidence="1">
    <location>
        <begin position="743"/>
        <end position="834"/>
    </location>
</feature>
<feature type="compositionally biased region" description="Low complexity" evidence="1">
    <location>
        <begin position="1555"/>
        <end position="1575"/>
    </location>
</feature>
<evidence type="ECO:0008006" key="4">
    <source>
        <dbReference type="Google" id="ProtNLM"/>
    </source>
</evidence>
<reference evidence="2 3" key="1">
    <citation type="journal article" date="2024" name="Microbiol. Resour. Announc.">
        <title>Genome annotations for the ascomycete fungi Trichoderma harzianum, Trichoderma aggressivum, and Purpureocillium lilacinum.</title>
        <authorList>
            <person name="Beijen E.P.W."/>
            <person name="Ohm R.A."/>
        </authorList>
    </citation>
    <scope>NUCLEOTIDE SEQUENCE [LARGE SCALE GENOMIC DNA]</scope>
    <source>
        <strain evidence="2 3">CBS 150709</strain>
    </source>
</reference>
<feature type="compositionally biased region" description="Polar residues" evidence="1">
    <location>
        <begin position="1614"/>
        <end position="1626"/>
    </location>
</feature>
<feature type="compositionally biased region" description="Polar residues" evidence="1">
    <location>
        <begin position="1597"/>
        <end position="1606"/>
    </location>
</feature>